<sequence>MTLSETPVPVLWLAALACTAAFAVTWGSWMTGKMRRGVYAMVLAMAVFGAATYYARDMRPWEVLSMYSLAMLALTLGVLGRRGELARLAEDVKRNPRSPDNKMSTGATTQLLVAVFVVAGVGAWFMR</sequence>
<organism evidence="2 3">
    <name type="scientific">Streptomyces roseolilacinus</name>
    <dbReference type="NCBI Taxonomy" id="66904"/>
    <lineage>
        <taxon>Bacteria</taxon>
        <taxon>Bacillati</taxon>
        <taxon>Actinomycetota</taxon>
        <taxon>Actinomycetes</taxon>
        <taxon>Kitasatosporales</taxon>
        <taxon>Streptomycetaceae</taxon>
        <taxon>Streptomyces</taxon>
    </lineage>
</organism>
<reference evidence="2" key="1">
    <citation type="journal article" date="2014" name="Int. J. Syst. Evol. Microbiol.">
        <title>Complete genome sequence of Corynebacterium casei LMG S-19264T (=DSM 44701T), isolated from a smear-ripened cheese.</title>
        <authorList>
            <consortium name="US DOE Joint Genome Institute (JGI-PGF)"/>
            <person name="Walter F."/>
            <person name="Albersmeier A."/>
            <person name="Kalinowski J."/>
            <person name="Ruckert C."/>
        </authorList>
    </citation>
    <scope>NUCLEOTIDE SEQUENCE</scope>
    <source>
        <strain evidence="2">JCM 4335</strain>
    </source>
</reference>
<protein>
    <recommendedName>
        <fullName evidence="4">Transmembrane protein</fullName>
    </recommendedName>
</protein>
<comment type="caution">
    <text evidence="2">The sequence shown here is derived from an EMBL/GenBank/DDBJ whole genome shotgun (WGS) entry which is preliminary data.</text>
</comment>
<keyword evidence="1" id="KW-0812">Transmembrane</keyword>
<keyword evidence="3" id="KW-1185">Reference proteome</keyword>
<reference evidence="2" key="2">
    <citation type="submission" date="2020-09" db="EMBL/GenBank/DDBJ databases">
        <authorList>
            <person name="Sun Q."/>
            <person name="Ohkuma M."/>
        </authorList>
    </citation>
    <scope>NUCLEOTIDE SEQUENCE</scope>
    <source>
        <strain evidence="2">JCM 4335</strain>
    </source>
</reference>
<name>A0A918B318_9ACTN</name>
<accession>A0A918B318</accession>
<evidence type="ECO:0000256" key="1">
    <source>
        <dbReference type="SAM" id="Phobius"/>
    </source>
</evidence>
<dbReference type="EMBL" id="BMSV01000009">
    <property type="protein sequence ID" value="GGQ21001.1"/>
    <property type="molecule type" value="Genomic_DNA"/>
</dbReference>
<feature type="transmembrane region" description="Helical" evidence="1">
    <location>
        <begin position="61"/>
        <end position="79"/>
    </location>
</feature>
<feature type="transmembrane region" description="Helical" evidence="1">
    <location>
        <begin position="38"/>
        <end position="55"/>
    </location>
</feature>
<feature type="transmembrane region" description="Helical" evidence="1">
    <location>
        <begin position="103"/>
        <end position="126"/>
    </location>
</feature>
<evidence type="ECO:0000313" key="3">
    <source>
        <dbReference type="Proteomes" id="UP000654123"/>
    </source>
</evidence>
<evidence type="ECO:0000313" key="2">
    <source>
        <dbReference type="EMBL" id="GGQ21001.1"/>
    </source>
</evidence>
<dbReference type="RefSeq" id="WP_189536722.1">
    <property type="nucleotide sequence ID" value="NZ_BMSV01000009.1"/>
</dbReference>
<evidence type="ECO:0008006" key="4">
    <source>
        <dbReference type="Google" id="ProtNLM"/>
    </source>
</evidence>
<proteinExistence type="predicted"/>
<keyword evidence="1" id="KW-1133">Transmembrane helix</keyword>
<feature type="transmembrane region" description="Helical" evidence="1">
    <location>
        <begin position="6"/>
        <end position="26"/>
    </location>
</feature>
<dbReference type="Proteomes" id="UP000654123">
    <property type="component" value="Unassembled WGS sequence"/>
</dbReference>
<keyword evidence="1" id="KW-0472">Membrane</keyword>
<gene>
    <name evidence="2" type="ORF">GCM10010249_44570</name>
</gene>
<dbReference type="AlphaFoldDB" id="A0A918B318"/>